<dbReference type="Gene3D" id="3.40.50.10890">
    <property type="match status" value="1"/>
</dbReference>
<dbReference type="GO" id="GO:0004521">
    <property type="term" value="F:RNA endonuclease activity"/>
    <property type="evidence" value="ECO:0007669"/>
    <property type="project" value="TreeGrafter"/>
</dbReference>
<sequence>MVIINIDFLGGALEVGGSSILIKINNKNILFDAGIRQNASKDSMPNFRDIQTYGGLDAIIISHAHLDHIGCLPIISKEYPNAKIYMNNMTKDLVKVLLYDSLKIMSNREAEIPLYAEVDVENTLNRIFTINYEVKFPIFEDMHVTFYNAGHIAGASCVYLQSPEGAVFYSGDFSVFSQRTVEGAKLPKLRPDVAIVESTYGDRLHSNREVEERNLIEAVKECIENNGKMLIPAFALGRAQEVILILKSAMNKGLIKNVKVYVDGMVRDINRVYNKNPLFLKNSLGKKILRGASPFYDDNIMEIMITDNREEILNQKEPVIIISSSGMLTGGQSAFYAEKIAPMENGYIIITGYQDEESPGRKILELTEADENSERYLNINGLNIPVKCNVRKVGLSAHADKNEIKGVLERISARNIILVHGNEEVIRSLGKEISDEFIGRTFTPACGEEIVINIRNPRKQLYKNFPYVLRRKEALNEANINELWKCVNENYNNKLLTIEELAFIWSGEKKFGILQDKGMNNSSSNNSDSKTQDFKKIIINSIYFESDVKRLFLFKAKTKEDIEEALKPKELTQQELIQLVQDKFKAFDYKKISVMLGTKEIVLNFDFPQGVDSNIEGLMKEFYEETKWKICINEKINNSAAELLIKKIIDPTLIKKISFYLEKFSINVFLNGKDSGAVSENKIFEKETGWKLVIVEEGSSAINNVLSSDKLFFEVDRIKAIEQNVALNSIDKAFENEEHKPYKKSIKTNGNVKYIELVFISPKIGQKYEEKLEHLSLEIGWSIAISGKVNQNELINIAKLLCEKNEVLLKKNPSYNPSNMSISLNITEGEEGFEKVKFEFEKMTGCSMTLN</sequence>
<dbReference type="Pfam" id="PF07521">
    <property type="entry name" value="RMMBL"/>
    <property type="match status" value="1"/>
</dbReference>
<reference evidence="4 5" key="1">
    <citation type="submission" date="2013-02" db="EMBL/GenBank/DDBJ databases">
        <title>Genome sequence of Clostridium saccharoperbutylacetonicum N1-4(HMT).</title>
        <authorList>
            <person name="Poehlein A."/>
            <person name="Daniel R."/>
        </authorList>
    </citation>
    <scope>NUCLEOTIDE SEQUENCE [LARGE SCALE GENOMIC DNA]</scope>
    <source>
        <strain evidence="5">N1-4(HMT)</strain>
    </source>
</reference>
<dbReference type="KEGG" id="csr:Cspa_c16110"/>
<dbReference type="SMART" id="SM00849">
    <property type="entry name" value="Lactamase_B"/>
    <property type="match status" value="1"/>
</dbReference>
<evidence type="ECO:0000259" key="2">
    <source>
        <dbReference type="SMART" id="SM00849"/>
    </source>
</evidence>
<dbReference type="Gene3D" id="3.60.15.10">
    <property type="entry name" value="Ribonuclease Z/Hydroxyacylglutathione hydrolase-like"/>
    <property type="match status" value="1"/>
</dbReference>
<dbReference type="InterPro" id="IPR011108">
    <property type="entry name" value="RMMBL"/>
</dbReference>
<dbReference type="SUPFAM" id="SSF56281">
    <property type="entry name" value="Metallo-hydrolase/oxidoreductase"/>
    <property type="match status" value="1"/>
</dbReference>
<dbReference type="eggNOG" id="COG1236">
    <property type="taxonomic scope" value="Bacteria"/>
</dbReference>
<feature type="domain" description="Metallo-beta-lactamase" evidence="2">
    <location>
        <begin position="16"/>
        <end position="219"/>
    </location>
</feature>
<dbReference type="HOGENOM" id="CLU_320482_0_0_9"/>
<dbReference type="OrthoDB" id="9803916at2"/>
<dbReference type="EMBL" id="CP004121">
    <property type="protein sequence ID" value="AGF55381.1"/>
    <property type="molecule type" value="Genomic_DNA"/>
</dbReference>
<dbReference type="GO" id="GO:0016787">
    <property type="term" value="F:hydrolase activity"/>
    <property type="evidence" value="ECO:0007669"/>
    <property type="project" value="UniProtKB-KW"/>
</dbReference>
<dbReference type="InterPro" id="IPR050698">
    <property type="entry name" value="MBL"/>
</dbReference>
<accession>M1MKN7</accession>
<dbReference type="Pfam" id="PF10996">
    <property type="entry name" value="Beta-Casp"/>
    <property type="match status" value="1"/>
</dbReference>
<keyword evidence="1" id="KW-0378">Hydrolase</keyword>
<dbReference type="InterPro" id="IPR001279">
    <property type="entry name" value="Metallo-B-lactamas"/>
</dbReference>
<dbReference type="PANTHER" id="PTHR11203:SF37">
    <property type="entry name" value="INTEGRATOR COMPLEX SUBUNIT 11"/>
    <property type="match status" value="1"/>
</dbReference>
<dbReference type="PATRIC" id="fig|931276.5.peg.1579"/>
<dbReference type="RefSeq" id="WP_015391703.1">
    <property type="nucleotide sequence ID" value="NC_020291.1"/>
</dbReference>
<proteinExistence type="predicted"/>
<evidence type="ECO:0000256" key="1">
    <source>
        <dbReference type="ARBA" id="ARBA00022801"/>
    </source>
</evidence>
<keyword evidence="5" id="KW-1185">Reference proteome</keyword>
<dbReference type="InterPro" id="IPR022712">
    <property type="entry name" value="Beta_Casp"/>
</dbReference>
<dbReference type="Pfam" id="PF16661">
    <property type="entry name" value="Lactamase_B_6"/>
    <property type="match status" value="1"/>
</dbReference>
<evidence type="ECO:0000313" key="5">
    <source>
        <dbReference type="Proteomes" id="UP000011728"/>
    </source>
</evidence>
<feature type="domain" description="Beta-Casp" evidence="3">
    <location>
        <begin position="239"/>
        <end position="363"/>
    </location>
</feature>
<dbReference type="Proteomes" id="UP000011728">
    <property type="component" value="Chromosome"/>
</dbReference>
<dbReference type="STRING" id="36745.CLSAP_15840"/>
<protein>
    <submittedName>
        <fullName evidence="4">RNA-metabolising metallo-beta-lactamase</fullName>
    </submittedName>
</protein>
<evidence type="ECO:0000259" key="3">
    <source>
        <dbReference type="SMART" id="SM01027"/>
    </source>
</evidence>
<dbReference type="AlphaFoldDB" id="M1MKN7"/>
<dbReference type="CDD" id="cd16295">
    <property type="entry name" value="TTHA0252-CPSF-like_MBL-fold"/>
    <property type="match status" value="1"/>
</dbReference>
<gene>
    <name evidence="4" type="ORF">Cspa_c16110</name>
</gene>
<name>M1MKN7_9CLOT</name>
<dbReference type="SMART" id="SM01027">
    <property type="entry name" value="Beta-Casp"/>
    <property type="match status" value="1"/>
</dbReference>
<organism evidence="4 5">
    <name type="scientific">Clostridium saccharoperbutylacetonicum N1-4(HMT)</name>
    <dbReference type="NCBI Taxonomy" id="931276"/>
    <lineage>
        <taxon>Bacteria</taxon>
        <taxon>Bacillati</taxon>
        <taxon>Bacillota</taxon>
        <taxon>Clostridia</taxon>
        <taxon>Eubacteriales</taxon>
        <taxon>Clostridiaceae</taxon>
        <taxon>Clostridium</taxon>
    </lineage>
</organism>
<evidence type="ECO:0000313" key="4">
    <source>
        <dbReference type="EMBL" id="AGF55381.1"/>
    </source>
</evidence>
<dbReference type="InterPro" id="IPR036866">
    <property type="entry name" value="RibonucZ/Hydroxyglut_hydro"/>
</dbReference>
<dbReference type="PANTHER" id="PTHR11203">
    <property type="entry name" value="CLEAVAGE AND POLYADENYLATION SPECIFICITY FACTOR FAMILY MEMBER"/>
    <property type="match status" value="1"/>
</dbReference>